<comment type="caution">
    <text evidence="1">The sequence shown here is derived from an EMBL/GenBank/DDBJ whole genome shotgun (WGS) entry which is preliminary data.</text>
</comment>
<evidence type="ECO:0000313" key="2">
    <source>
        <dbReference type="Proteomes" id="UP000544742"/>
    </source>
</evidence>
<dbReference type="EMBL" id="JAAYUN010000193">
    <property type="protein sequence ID" value="NLJ23517.1"/>
    <property type="molecule type" value="Genomic_DNA"/>
</dbReference>
<evidence type="ECO:0000313" key="1">
    <source>
        <dbReference type="EMBL" id="NLJ23517.1"/>
    </source>
</evidence>
<organism evidence="1 2">
    <name type="scientific">Methanothrix soehngenii</name>
    <name type="common">Methanosaeta concilii</name>
    <dbReference type="NCBI Taxonomy" id="2223"/>
    <lineage>
        <taxon>Archaea</taxon>
        <taxon>Methanobacteriati</taxon>
        <taxon>Methanobacteriota</taxon>
        <taxon>Stenosarchaea group</taxon>
        <taxon>Methanomicrobia</taxon>
        <taxon>Methanotrichales</taxon>
        <taxon>Methanotrichaceae</taxon>
        <taxon>Methanothrix</taxon>
    </lineage>
</organism>
<sequence>MKHPDRVFSFKELESEDDLVEAMTNHHWPICYGFYYSNHLYLGDGDSESDPEYAVTTVDKTEGHHGVHGREVGRIKPKGMSADQVRTFIQEITEGNYTSENPIRVEVEPIWHHSCTFCRLEED</sequence>
<gene>
    <name evidence="1" type="ORF">GX426_10500</name>
</gene>
<protein>
    <submittedName>
        <fullName evidence="1">Uncharacterized protein</fullName>
    </submittedName>
</protein>
<dbReference type="OMA" id="AITEHTW"/>
<accession>A0A7K4AKK7</accession>
<name>A0A7K4AKK7_METSH</name>
<proteinExistence type="predicted"/>
<reference evidence="1 2" key="1">
    <citation type="journal article" date="2020" name="Biotechnol. Biofuels">
        <title>New insights from the biogas microbiome by comprehensive genome-resolved metagenomics of nearly 1600 species originating from multiple anaerobic digesters.</title>
        <authorList>
            <person name="Campanaro S."/>
            <person name="Treu L."/>
            <person name="Rodriguez-R L.M."/>
            <person name="Kovalovszki A."/>
            <person name="Ziels R.M."/>
            <person name="Maus I."/>
            <person name="Zhu X."/>
            <person name="Kougias P.G."/>
            <person name="Basile A."/>
            <person name="Luo G."/>
            <person name="Schluter A."/>
            <person name="Konstantinidis K.T."/>
            <person name="Angelidaki I."/>
        </authorList>
    </citation>
    <scope>NUCLEOTIDE SEQUENCE [LARGE SCALE GENOMIC DNA]</scope>
    <source>
        <strain evidence="1">AS27yjCOA_157</strain>
    </source>
</reference>
<dbReference type="Proteomes" id="UP000544742">
    <property type="component" value="Unassembled WGS sequence"/>
</dbReference>
<dbReference type="AlphaFoldDB" id="A0A7K4AKK7"/>
<dbReference type="RefSeq" id="WP_013719946.1">
    <property type="nucleotide sequence ID" value="NZ_DAIPSW010000067.1"/>
</dbReference>